<dbReference type="PROSITE" id="PS50889">
    <property type="entry name" value="S4"/>
    <property type="match status" value="1"/>
</dbReference>
<dbReference type="Pfam" id="PF01479">
    <property type="entry name" value="S4"/>
    <property type="match status" value="1"/>
</dbReference>
<feature type="domain" description="RNA-binding S4" evidence="9">
    <location>
        <begin position="81"/>
        <end position="144"/>
    </location>
</feature>
<keyword evidence="5 7" id="KW-0687">Ribonucleoprotein</keyword>
<feature type="domain" description="Small ribosomal subunit protein uS4 N-terminal" evidence="10">
    <location>
        <begin position="4"/>
        <end position="80"/>
    </location>
</feature>
<dbReference type="InterPro" id="IPR002942">
    <property type="entry name" value="S4_RNA-bd"/>
</dbReference>
<sequence>MVGDRIFPKCQTTKFAISGTKRRSTKRPPRPKTEYGLQLLEKQKARYSYCMTERQFSRYVKQSQTAGKENPSLYLYKLLESRLDNVVFRLGLVPSRRFARQIIAHGHITINGRRMSIPSYQVRQGDVIAARAGSTESGLFKNIEERNKGYAPPEWLGVDYGTLSGKVSGAPGAGQMEANIKFGTIIEFYSRV</sequence>
<dbReference type="InterPro" id="IPR001912">
    <property type="entry name" value="Ribosomal_uS4_N"/>
</dbReference>
<dbReference type="InterPro" id="IPR022801">
    <property type="entry name" value="Ribosomal_uS4"/>
</dbReference>
<evidence type="ECO:0000256" key="3">
    <source>
        <dbReference type="ARBA" id="ARBA00022884"/>
    </source>
</evidence>
<evidence type="ECO:0000256" key="2">
    <source>
        <dbReference type="ARBA" id="ARBA00022730"/>
    </source>
</evidence>
<comment type="similarity">
    <text evidence="1 7 8">Belongs to the universal ribosomal protein uS4 family.</text>
</comment>
<keyword evidence="2 7" id="KW-0699">rRNA-binding</keyword>
<accession>A0A1G2QJW4</accession>
<evidence type="ECO:0000256" key="4">
    <source>
        <dbReference type="ARBA" id="ARBA00022980"/>
    </source>
</evidence>
<dbReference type="InterPro" id="IPR018079">
    <property type="entry name" value="Ribosomal_uS4_CS"/>
</dbReference>
<dbReference type="GO" id="GO:0042274">
    <property type="term" value="P:ribosomal small subunit biogenesis"/>
    <property type="evidence" value="ECO:0007669"/>
    <property type="project" value="TreeGrafter"/>
</dbReference>
<dbReference type="InterPro" id="IPR036986">
    <property type="entry name" value="S4_RNA-bd_sf"/>
</dbReference>
<dbReference type="SMART" id="SM01390">
    <property type="entry name" value="Ribosomal_S4"/>
    <property type="match status" value="1"/>
</dbReference>
<evidence type="ECO:0000313" key="12">
    <source>
        <dbReference type="Proteomes" id="UP000177090"/>
    </source>
</evidence>
<dbReference type="Gene3D" id="3.10.290.10">
    <property type="entry name" value="RNA-binding S4 domain"/>
    <property type="match status" value="1"/>
</dbReference>
<dbReference type="GO" id="GO:0015935">
    <property type="term" value="C:small ribosomal subunit"/>
    <property type="evidence" value="ECO:0007669"/>
    <property type="project" value="InterPro"/>
</dbReference>
<dbReference type="SMART" id="SM00363">
    <property type="entry name" value="S4"/>
    <property type="match status" value="1"/>
</dbReference>
<dbReference type="FunFam" id="3.10.290.10:FF:000001">
    <property type="entry name" value="30S ribosomal protein S4"/>
    <property type="match status" value="1"/>
</dbReference>
<dbReference type="STRING" id="1802440.A2569_00450"/>
<evidence type="ECO:0000313" key="11">
    <source>
        <dbReference type="EMBL" id="OHA60737.1"/>
    </source>
</evidence>
<dbReference type="GO" id="GO:0006412">
    <property type="term" value="P:translation"/>
    <property type="evidence" value="ECO:0007669"/>
    <property type="project" value="UniProtKB-UniRule"/>
</dbReference>
<dbReference type="SUPFAM" id="SSF55174">
    <property type="entry name" value="Alpha-L RNA-binding motif"/>
    <property type="match status" value="1"/>
</dbReference>
<evidence type="ECO:0000256" key="7">
    <source>
        <dbReference type="HAMAP-Rule" id="MF_01306"/>
    </source>
</evidence>
<name>A0A1G2QJW4_9BACT</name>
<evidence type="ECO:0000256" key="6">
    <source>
        <dbReference type="ARBA" id="ARBA00035254"/>
    </source>
</evidence>
<dbReference type="PANTHER" id="PTHR11831">
    <property type="entry name" value="30S 40S RIBOSOMAL PROTEIN"/>
    <property type="match status" value="1"/>
</dbReference>
<dbReference type="InterPro" id="IPR005709">
    <property type="entry name" value="Ribosomal_uS4_bac-type"/>
</dbReference>
<organism evidence="11 12">
    <name type="scientific">Candidatus Vogelbacteria bacterium RIFOXYD1_FULL_51_18</name>
    <dbReference type="NCBI Taxonomy" id="1802440"/>
    <lineage>
        <taxon>Bacteria</taxon>
        <taxon>Candidatus Vogeliibacteriota</taxon>
    </lineage>
</organism>
<comment type="caution">
    <text evidence="11">The sequence shown here is derived from an EMBL/GenBank/DDBJ whole genome shotgun (WGS) entry which is preliminary data.</text>
</comment>
<dbReference type="PROSITE" id="PS00632">
    <property type="entry name" value="RIBOSOMAL_S4"/>
    <property type="match status" value="1"/>
</dbReference>
<comment type="subunit">
    <text evidence="7">Part of the 30S ribosomal subunit. Contacts protein S5. The interaction surface between S4 and S5 is involved in control of translational fidelity.</text>
</comment>
<reference evidence="11 12" key="1">
    <citation type="journal article" date="2016" name="Nat. Commun.">
        <title>Thousands of microbial genomes shed light on interconnected biogeochemical processes in an aquifer system.</title>
        <authorList>
            <person name="Anantharaman K."/>
            <person name="Brown C.T."/>
            <person name="Hug L.A."/>
            <person name="Sharon I."/>
            <person name="Castelle C.J."/>
            <person name="Probst A.J."/>
            <person name="Thomas B.C."/>
            <person name="Singh A."/>
            <person name="Wilkins M.J."/>
            <person name="Karaoz U."/>
            <person name="Brodie E.L."/>
            <person name="Williams K.H."/>
            <person name="Hubbard S.S."/>
            <person name="Banfield J.F."/>
        </authorList>
    </citation>
    <scope>NUCLEOTIDE SEQUENCE [LARGE SCALE GENOMIC DNA]</scope>
</reference>
<comment type="function">
    <text evidence="7">With S5 and S12 plays an important role in translational accuracy.</text>
</comment>
<evidence type="ECO:0000256" key="1">
    <source>
        <dbReference type="ARBA" id="ARBA00007465"/>
    </source>
</evidence>
<keyword evidence="4 7" id="KW-0689">Ribosomal protein</keyword>
<dbReference type="Proteomes" id="UP000177090">
    <property type="component" value="Unassembled WGS sequence"/>
</dbReference>
<protein>
    <recommendedName>
        <fullName evidence="6 7">Small ribosomal subunit protein uS4</fullName>
    </recommendedName>
</protein>
<proteinExistence type="inferred from homology"/>
<dbReference type="HAMAP" id="MF_01306_B">
    <property type="entry name" value="Ribosomal_uS4_B"/>
    <property type="match status" value="1"/>
</dbReference>
<dbReference type="AlphaFoldDB" id="A0A1G2QJW4"/>
<evidence type="ECO:0000259" key="9">
    <source>
        <dbReference type="SMART" id="SM00363"/>
    </source>
</evidence>
<dbReference type="Pfam" id="PF00163">
    <property type="entry name" value="Ribosomal_S4"/>
    <property type="match status" value="1"/>
</dbReference>
<dbReference type="CDD" id="cd00165">
    <property type="entry name" value="S4"/>
    <property type="match status" value="1"/>
</dbReference>
<dbReference type="GO" id="GO:0019843">
    <property type="term" value="F:rRNA binding"/>
    <property type="evidence" value="ECO:0007669"/>
    <property type="project" value="UniProtKB-UniRule"/>
</dbReference>
<dbReference type="Gene3D" id="1.10.1050.10">
    <property type="entry name" value="Ribosomal Protein S4 Delta 41, Chain A, domain 1"/>
    <property type="match status" value="1"/>
</dbReference>
<dbReference type="PANTHER" id="PTHR11831:SF4">
    <property type="entry name" value="SMALL RIBOSOMAL SUBUNIT PROTEIN US4M"/>
    <property type="match status" value="1"/>
</dbReference>
<keyword evidence="3 7" id="KW-0694">RNA-binding</keyword>
<gene>
    <name evidence="7" type="primary">rpsD</name>
    <name evidence="11" type="ORF">A2569_00450</name>
</gene>
<comment type="function">
    <text evidence="7">One of the primary rRNA binding proteins, it binds directly to 16S rRNA where it nucleates assembly of the body of the 30S subunit.</text>
</comment>
<evidence type="ECO:0000256" key="8">
    <source>
        <dbReference type="RuleBase" id="RU003699"/>
    </source>
</evidence>
<dbReference type="GO" id="GO:0003735">
    <property type="term" value="F:structural constituent of ribosome"/>
    <property type="evidence" value="ECO:0007669"/>
    <property type="project" value="InterPro"/>
</dbReference>
<dbReference type="EMBL" id="MHTL01000010">
    <property type="protein sequence ID" value="OHA60737.1"/>
    <property type="molecule type" value="Genomic_DNA"/>
</dbReference>
<dbReference type="NCBIfam" id="NF003717">
    <property type="entry name" value="PRK05327.1"/>
    <property type="match status" value="1"/>
</dbReference>
<evidence type="ECO:0000259" key="10">
    <source>
        <dbReference type="SMART" id="SM01390"/>
    </source>
</evidence>
<evidence type="ECO:0000256" key="5">
    <source>
        <dbReference type="ARBA" id="ARBA00023274"/>
    </source>
</evidence>